<comment type="similarity">
    <text evidence="1">Belongs to the ABC transporter superfamily. ABCD family. Peroxisomal fatty acyl CoA transporter (TC 3.A.1.203) subfamily.</text>
</comment>
<keyword evidence="4" id="KW-0547">Nucleotide-binding</keyword>
<dbReference type="Gene3D" id="1.20.1560.10">
    <property type="entry name" value="ABC transporter type 1, transmembrane domain"/>
    <property type="match status" value="1"/>
</dbReference>
<accession>A0ABD3R4L1</accession>
<evidence type="ECO:0000259" key="10">
    <source>
        <dbReference type="PROSITE" id="PS50893"/>
    </source>
</evidence>
<feature type="transmembrane region" description="Helical" evidence="9">
    <location>
        <begin position="162"/>
        <end position="181"/>
    </location>
</feature>
<evidence type="ECO:0000256" key="4">
    <source>
        <dbReference type="ARBA" id="ARBA00022741"/>
    </source>
</evidence>
<evidence type="ECO:0000259" key="11">
    <source>
        <dbReference type="PROSITE" id="PS50929"/>
    </source>
</evidence>
<proteinExistence type="inferred from homology"/>
<keyword evidence="3 9" id="KW-0812">Transmembrane</keyword>
<dbReference type="InterPro" id="IPR017871">
    <property type="entry name" value="ABC_transporter-like_CS"/>
</dbReference>
<organism evidence="12 13">
    <name type="scientific">Cyclostephanos tholiformis</name>
    <dbReference type="NCBI Taxonomy" id="382380"/>
    <lineage>
        <taxon>Eukaryota</taxon>
        <taxon>Sar</taxon>
        <taxon>Stramenopiles</taxon>
        <taxon>Ochrophyta</taxon>
        <taxon>Bacillariophyta</taxon>
        <taxon>Coscinodiscophyceae</taxon>
        <taxon>Thalassiosirophycidae</taxon>
        <taxon>Stephanodiscales</taxon>
        <taxon>Stephanodiscaceae</taxon>
        <taxon>Cyclostephanos</taxon>
    </lineage>
</organism>
<dbReference type="InterPro" id="IPR036640">
    <property type="entry name" value="ABC1_TM_sf"/>
</dbReference>
<evidence type="ECO:0000313" key="12">
    <source>
        <dbReference type="EMBL" id="KAL3806596.1"/>
    </source>
</evidence>
<keyword evidence="5" id="KW-0067">ATP-binding</keyword>
<evidence type="ECO:0000256" key="5">
    <source>
        <dbReference type="ARBA" id="ARBA00022840"/>
    </source>
</evidence>
<dbReference type="InterPro" id="IPR027417">
    <property type="entry name" value="P-loop_NTPase"/>
</dbReference>
<dbReference type="SMART" id="SM00382">
    <property type="entry name" value="AAA"/>
    <property type="match status" value="1"/>
</dbReference>
<feature type="region of interest" description="Disordered" evidence="8">
    <location>
        <begin position="73"/>
        <end position="92"/>
    </location>
</feature>
<dbReference type="Gene3D" id="3.40.50.300">
    <property type="entry name" value="P-loop containing nucleotide triphosphate hydrolases"/>
    <property type="match status" value="1"/>
</dbReference>
<feature type="transmembrane region" description="Helical" evidence="9">
    <location>
        <begin position="278"/>
        <end position="297"/>
    </location>
</feature>
<dbReference type="InterPro" id="IPR011527">
    <property type="entry name" value="ABC1_TM_dom"/>
</dbReference>
<reference evidence="12 13" key="1">
    <citation type="submission" date="2024-10" db="EMBL/GenBank/DDBJ databases">
        <title>Updated reference genomes for cyclostephanoid diatoms.</title>
        <authorList>
            <person name="Roberts W.R."/>
            <person name="Alverson A.J."/>
        </authorList>
    </citation>
    <scope>NUCLEOTIDE SEQUENCE [LARGE SCALE GENOMIC DNA]</scope>
    <source>
        <strain evidence="12 13">AJA228-03</strain>
    </source>
</reference>
<feature type="transmembrane region" description="Helical" evidence="9">
    <location>
        <begin position="303"/>
        <end position="326"/>
    </location>
</feature>
<keyword evidence="2" id="KW-0813">Transport</keyword>
<dbReference type="EMBL" id="JALLPB020000774">
    <property type="protein sequence ID" value="KAL3806596.1"/>
    <property type="molecule type" value="Genomic_DNA"/>
</dbReference>
<evidence type="ECO:0000256" key="8">
    <source>
        <dbReference type="SAM" id="MobiDB-lite"/>
    </source>
</evidence>
<evidence type="ECO:0000256" key="2">
    <source>
        <dbReference type="ARBA" id="ARBA00022448"/>
    </source>
</evidence>
<dbReference type="AlphaFoldDB" id="A0ABD3R4L1"/>
<evidence type="ECO:0000256" key="1">
    <source>
        <dbReference type="ARBA" id="ARBA00008575"/>
    </source>
</evidence>
<dbReference type="Proteomes" id="UP001530377">
    <property type="component" value="Unassembled WGS sequence"/>
</dbReference>
<gene>
    <name evidence="12" type="ORF">ACHAXA_005498</name>
</gene>
<dbReference type="PROSITE" id="PS50929">
    <property type="entry name" value="ABC_TM1F"/>
    <property type="match status" value="1"/>
</dbReference>
<dbReference type="GO" id="GO:0005524">
    <property type="term" value="F:ATP binding"/>
    <property type="evidence" value="ECO:0007669"/>
    <property type="project" value="UniProtKB-KW"/>
</dbReference>
<keyword evidence="6 9" id="KW-1133">Transmembrane helix</keyword>
<dbReference type="CDD" id="cd03223">
    <property type="entry name" value="ABCD_peroxisomal_ALDP"/>
    <property type="match status" value="1"/>
</dbReference>
<evidence type="ECO:0000256" key="3">
    <source>
        <dbReference type="ARBA" id="ARBA00022692"/>
    </source>
</evidence>
<dbReference type="PROSITE" id="PS00211">
    <property type="entry name" value="ABC_TRANSPORTER_1"/>
    <property type="match status" value="1"/>
</dbReference>
<feature type="region of interest" description="Disordered" evidence="8">
    <location>
        <begin position="31"/>
        <end position="66"/>
    </location>
</feature>
<dbReference type="InterPro" id="IPR003439">
    <property type="entry name" value="ABC_transporter-like_ATP-bd"/>
</dbReference>
<dbReference type="SUPFAM" id="SSF52540">
    <property type="entry name" value="P-loop containing nucleoside triphosphate hydrolases"/>
    <property type="match status" value="1"/>
</dbReference>
<evidence type="ECO:0000313" key="13">
    <source>
        <dbReference type="Proteomes" id="UP001530377"/>
    </source>
</evidence>
<feature type="domain" description="ABC transporter" evidence="10">
    <location>
        <begin position="537"/>
        <end position="802"/>
    </location>
</feature>
<sequence>WCSVGIASCVGVGVGVGGVTCSGGGGDRFAYPSRMPRHSNENYYDPNSKLRRRQHPRDDCKIHSPRKRPIGVFNLRSKANDDDDNRTDGGQMTPAKASKLLSTFWSMAYPYYHESKPGRRLFYGMILLTLVNSAVSVAFSYISKDFWNALSSKDVAEFYTMMIKFAGALIVGAPVSVLYRFQREQLAVHWREWMTDRTLQLYNSNRVYYSLERDIAGVSSAAVSASDDGNNGEIIIAANRRDDSNDLPVAASAVTRIDNPDQRITEDVRTFTAFSLQLFITVVTSIIDLVSFSLILYSIQPQLFATIIVYAMFGTFATVYVGRSLLPLNFDKLRREADLRYLLVRIRENAESIAFYGGEDVEGKEATYRLSRVVENRRDINVAQRNLEFFTTCYQYLIQVVPVAVVAPQYFAGTIQLGVISQSNGAFNHILSDLTVIVNQFEQLSSFSAGIERLSSFYLAMRDADSSRSSTDGLLALPKETFNASFGEDVDDGGASLLEYTVSGGELPIREKTVGVIQLNLERMTSSSIANGQNDLLRINKLSLITPDRKRTLIDDLDLTVHEGENLLIVGNSGCGKSSLLRAIAGLWTSGSGEITRVPDDEVYFLPQRPYCVLGSLKDQLLYPSTESLSPDDYPEGHRLSRAHLLRESMTDQRLLDVLEMVDLKELPYRFGGGNDPIKGLNTVLDWGNTLSLGEQQRLAFGRLIVNQPRLVILDEATSALDVISEAKMYSLLRNMARKELKRAGSDDQPQLSRPGLTFISVGHRPTLLAYHDIKLRLSGGSDYSLTSVEKSVTIPRDMKML</sequence>
<dbReference type="InterPro" id="IPR050835">
    <property type="entry name" value="ABC_transporter_sub-D"/>
</dbReference>
<name>A0ABD3R4L1_9STRA</name>
<dbReference type="Pfam" id="PF06472">
    <property type="entry name" value="ABC_membrane_2"/>
    <property type="match status" value="2"/>
</dbReference>
<dbReference type="PANTHER" id="PTHR11384:SF59">
    <property type="entry name" value="LYSOSOMAL COBALAMIN TRANSPORTER ABCD4"/>
    <property type="match status" value="1"/>
</dbReference>
<feature type="domain" description="ABC transmembrane type-1" evidence="11">
    <location>
        <begin position="124"/>
        <end position="446"/>
    </location>
</feature>
<keyword evidence="13" id="KW-1185">Reference proteome</keyword>
<keyword evidence="7 9" id="KW-0472">Membrane</keyword>
<evidence type="ECO:0000256" key="7">
    <source>
        <dbReference type="ARBA" id="ARBA00023136"/>
    </source>
</evidence>
<dbReference type="SUPFAM" id="SSF90123">
    <property type="entry name" value="ABC transporter transmembrane region"/>
    <property type="match status" value="1"/>
</dbReference>
<evidence type="ECO:0000256" key="6">
    <source>
        <dbReference type="ARBA" id="ARBA00022989"/>
    </source>
</evidence>
<evidence type="ECO:0000256" key="9">
    <source>
        <dbReference type="SAM" id="Phobius"/>
    </source>
</evidence>
<feature type="non-terminal residue" evidence="12">
    <location>
        <position position="1"/>
    </location>
</feature>
<protein>
    <submittedName>
        <fullName evidence="12">Uncharacterized protein</fullName>
    </submittedName>
</protein>
<dbReference type="Pfam" id="PF00005">
    <property type="entry name" value="ABC_tran"/>
    <property type="match status" value="1"/>
</dbReference>
<dbReference type="PROSITE" id="PS50893">
    <property type="entry name" value="ABC_TRANSPORTER_2"/>
    <property type="match status" value="1"/>
</dbReference>
<feature type="transmembrane region" description="Helical" evidence="9">
    <location>
        <begin position="121"/>
        <end position="142"/>
    </location>
</feature>
<dbReference type="InterPro" id="IPR003593">
    <property type="entry name" value="AAA+_ATPase"/>
</dbReference>
<dbReference type="PANTHER" id="PTHR11384">
    <property type="entry name" value="ATP-BINDING CASSETTE, SUB-FAMILY D MEMBER"/>
    <property type="match status" value="1"/>
</dbReference>
<comment type="caution">
    <text evidence="12">The sequence shown here is derived from an EMBL/GenBank/DDBJ whole genome shotgun (WGS) entry which is preliminary data.</text>
</comment>